<sequence length="246" mass="26698">MRRLLILLLLWLPTGARAQAVLADVTHPLVAITTGFSGTEITVFGMVDEFNSDVIVMLRGPGQTLGLRRKERNFGLWLNGAEQRFTQVPGFYGLAASKPVTSLLSLEDLNQNRIGLTALQNSLEPVRATDAPRDLDSDRAAVIGELAKRGLIVQKNEPIRLLGGRLFKVSFALPSNVPVGPFQVTVFAVKDHQVIGALTTPLITSQIGLAADVHDWAYSLPWAYAVASLGLAVLMGGLGFWAFRNR</sequence>
<comment type="caution">
    <text evidence="3">The sequence shown here is derived from an EMBL/GenBank/DDBJ whole genome shotgun (WGS) entry which is preliminary data.</text>
</comment>
<feature type="chain" id="PRO_5013010648" description="TIGR02186 family protein" evidence="2">
    <location>
        <begin position="19"/>
        <end position="246"/>
    </location>
</feature>
<keyword evidence="1" id="KW-0472">Membrane</keyword>
<dbReference type="RefSeq" id="WP_094409317.1">
    <property type="nucleotide sequence ID" value="NZ_BMJZ01000002.1"/>
</dbReference>
<proteinExistence type="predicted"/>
<feature type="transmembrane region" description="Helical" evidence="1">
    <location>
        <begin position="222"/>
        <end position="243"/>
    </location>
</feature>
<dbReference type="InterPro" id="IPR019088">
    <property type="entry name" value="CHP02186-rel_TM"/>
</dbReference>
<organism evidence="3 4">
    <name type="scientific">Elstera cyanobacteriorum</name>
    <dbReference type="NCBI Taxonomy" id="2022747"/>
    <lineage>
        <taxon>Bacteria</taxon>
        <taxon>Pseudomonadati</taxon>
        <taxon>Pseudomonadota</taxon>
        <taxon>Alphaproteobacteria</taxon>
        <taxon>Rhodospirillales</taxon>
        <taxon>Rhodospirillaceae</taxon>
        <taxon>Elstera</taxon>
    </lineage>
</organism>
<reference evidence="3 4" key="1">
    <citation type="submission" date="2017-07" db="EMBL/GenBank/DDBJ databases">
        <title>Elstera cyanobacteriorum sp. nov., a novel bacterium isolated from cyanobacterial aggregates in a eutrophic lake.</title>
        <authorList>
            <person name="Cai H."/>
        </authorList>
    </citation>
    <scope>NUCLEOTIDE SEQUENCE [LARGE SCALE GENOMIC DNA]</scope>
    <source>
        <strain evidence="3 4">TH019</strain>
    </source>
</reference>
<keyword evidence="1" id="KW-0812">Transmembrane</keyword>
<keyword evidence="1" id="KW-1133">Transmembrane helix</keyword>
<feature type="signal peptide" evidence="2">
    <location>
        <begin position="1"/>
        <end position="18"/>
    </location>
</feature>
<evidence type="ECO:0000256" key="1">
    <source>
        <dbReference type="SAM" id="Phobius"/>
    </source>
</evidence>
<dbReference type="Pfam" id="PF09608">
    <property type="entry name" value="Alph_Pro_TM"/>
    <property type="match status" value="1"/>
</dbReference>
<protein>
    <recommendedName>
        <fullName evidence="5">TIGR02186 family protein</fullName>
    </recommendedName>
</protein>
<keyword evidence="4" id="KW-1185">Reference proteome</keyword>
<dbReference type="Proteomes" id="UP000216361">
    <property type="component" value="Unassembled WGS sequence"/>
</dbReference>
<dbReference type="EMBL" id="NOXS01000033">
    <property type="protein sequence ID" value="OYQ17755.1"/>
    <property type="molecule type" value="Genomic_DNA"/>
</dbReference>
<evidence type="ECO:0000313" key="3">
    <source>
        <dbReference type="EMBL" id="OYQ17755.1"/>
    </source>
</evidence>
<evidence type="ECO:0000313" key="4">
    <source>
        <dbReference type="Proteomes" id="UP000216361"/>
    </source>
</evidence>
<dbReference type="OrthoDB" id="9815212at2"/>
<name>A0A255XMU2_9PROT</name>
<evidence type="ECO:0000256" key="2">
    <source>
        <dbReference type="SAM" id="SignalP"/>
    </source>
</evidence>
<keyword evidence="2" id="KW-0732">Signal</keyword>
<dbReference type="AlphaFoldDB" id="A0A255XMU2"/>
<evidence type="ECO:0008006" key="5">
    <source>
        <dbReference type="Google" id="ProtNLM"/>
    </source>
</evidence>
<gene>
    <name evidence="3" type="ORF">CHR90_12280</name>
</gene>
<accession>A0A255XMU2</accession>